<evidence type="ECO:0000256" key="1">
    <source>
        <dbReference type="SAM" id="SignalP"/>
    </source>
</evidence>
<proteinExistence type="predicted"/>
<feature type="signal peptide" evidence="1">
    <location>
        <begin position="1"/>
        <end position="28"/>
    </location>
</feature>
<comment type="caution">
    <text evidence="3">The sequence shown here is derived from an EMBL/GenBank/DDBJ whole genome shotgun (WGS) entry which is preliminary data.</text>
</comment>
<evidence type="ECO:0000259" key="2">
    <source>
        <dbReference type="Pfam" id="PF14016"/>
    </source>
</evidence>
<dbReference type="Pfam" id="PF14016">
    <property type="entry name" value="DUF4232"/>
    <property type="match status" value="1"/>
</dbReference>
<feature type="domain" description="DUF4232" evidence="2">
    <location>
        <begin position="51"/>
        <end position="180"/>
    </location>
</feature>
<evidence type="ECO:0000313" key="3">
    <source>
        <dbReference type="EMBL" id="RFU87108.1"/>
    </source>
</evidence>
<name>A0A372M842_9ACTN</name>
<gene>
    <name evidence="3" type="ORF">DY218_08645</name>
</gene>
<dbReference type="RefSeq" id="WP_128555334.1">
    <property type="nucleotide sequence ID" value="NZ_QUAK01000043.1"/>
</dbReference>
<feature type="chain" id="PRO_5016630554" evidence="1">
    <location>
        <begin position="29"/>
        <end position="189"/>
    </location>
</feature>
<keyword evidence="4" id="KW-1185">Reference proteome</keyword>
<organism evidence="3 4">
    <name type="scientific">Streptomyces triticagri</name>
    <dbReference type="NCBI Taxonomy" id="2293568"/>
    <lineage>
        <taxon>Bacteria</taxon>
        <taxon>Bacillati</taxon>
        <taxon>Actinomycetota</taxon>
        <taxon>Actinomycetes</taxon>
        <taxon>Kitasatosporales</taxon>
        <taxon>Streptomycetaceae</taxon>
        <taxon>Streptomyces</taxon>
    </lineage>
</organism>
<dbReference type="InterPro" id="IPR025326">
    <property type="entry name" value="DUF4232"/>
</dbReference>
<sequence>MTTFRKRATLTAAATAALGLGLTGFASAGSAAYGHTSAETTTPASRTAPVCTNAMTDLSVAPAPRPVNHQLITLTNTGERSCTVLIHPTVSFGPDLDGTARGLTDGSHPTRFTVGPGDSVYAGLQTSPADQQDDGRPHAQYIAVDLVKSVNDDGSTTDFGKPRSLAVDDLFIYEPTVTPWQPTVEDALG</sequence>
<protein>
    <submittedName>
        <fullName evidence="3">DUF4232 domain-containing protein</fullName>
    </submittedName>
</protein>
<keyword evidence="1" id="KW-0732">Signal</keyword>
<dbReference type="EMBL" id="QUAK01000043">
    <property type="protein sequence ID" value="RFU87108.1"/>
    <property type="molecule type" value="Genomic_DNA"/>
</dbReference>
<reference evidence="3 4" key="1">
    <citation type="submission" date="2018-08" db="EMBL/GenBank/DDBJ databases">
        <title>Isolation, diversity and antifungal activity of Actinobacteria from wheat.</title>
        <authorList>
            <person name="Han C."/>
        </authorList>
    </citation>
    <scope>NUCLEOTIDE SEQUENCE [LARGE SCALE GENOMIC DNA]</scope>
    <source>
        <strain evidence="3 4">NEAU-YY421</strain>
    </source>
</reference>
<dbReference type="Proteomes" id="UP000263094">
    <property type="component" value="Unassembled WGS sequence"/>
</dbReference>
<accession>A0A372M842</accession>
<evidence type="ECO:0000313" key="4">
    <source>
        <dbReference type="Proteomes" id="UP000263094"/>
    </source>
</evidence>
<dbReference type="OrthoDB" id="3854042at2"/>
<dbReference type="AlphaFoldDB" id="A0A372M842"/>